<dbReference type="GO" id="GO:0004364">
    <property type="term" value="F:glutathione transferase activity"/>
    <property type="evidence" value="ECO:0007669"/>
    <property type="project" value="UniProtKB-EC"/>
</dbReference>
<dbReference type="InterPro" id="IPR036282">
    <property type="entry name" value="Glutathione-S-Trfase_C_sf"/>
</dbReference>
<proteinExistence type="predicted"/>
<evidence type="ECO:0000313" key="2">
    <source>
        <dbReference type="EMBL" id="GAL91630.1"/>
    </source>
</evidence>
<dbReference type="EC" id="2.5.1.18" evidence="2"/>
<dbReference type="Gene3D" id="3.40.30.10">
    <property type="entry name" value="Glutaredoxin"/>
    <property type="match status" value="1"/>
</dbReference>
<dbReference type="Proteomes" id="UP000030321">
    <property type="component" value="Unassembled WGS sequence"/>
</dbReference>
<dbReference type="CDD" id="cd03043">
    <property type="entry name" value="GST_N_1"/>
    <property type="match status" value="1"/>
</dbReference>
<dbReference type="Pfam" id="PF13409">
    <property type="entry name" value="GST_N_2"/>
    <property type="match status" value="1"/>
</dbReference>
<dbReference type="InterPro" id="IPR036249">
    <property type="entry name" value="Thioredoxin-like_sf"/>
</dbReference>
<dbReference type="PROSITE" id="PS50404">
    <property type="entry name" value="GST_NTER"/>
    <property type="match status" value="1"/>
</dbReference>
<dbReference type="CDD" id="cd03194">
    <property type="entry name" value="GST_C_3"/>
    <property type="match status" value="1"/>
</dbReference>
<feature type="domain" description="GST N-terminal" evidence="1">
    <location>
        <begin position="4"/>
        <end position="84"/>
    </location>
</feature>
<dbReference type="RefSeq" id="WP_045356779.1">
    <property type="nucleotide sequence ID" value="NZ_BBPA01000007.1"/>
</dbReference>
<dbReference type="SUPFAM" id="SSF47616">
    <property type="entry name" value="GST C-terminal domain-like"/>
    <property type="match status" value="1"/>
</dbReference>
<reference evidence="3" key="1">
    <citation type="journal article" date="2015" name="Genome">
        <title>Whole Genome Sequence of the Non-Microcystin-Producing Microcystis aeruginosa Strain NIES-44.</title>
        <authorList>
            <person name="Okano K."/>
            <person name="Miyata N."/>
            <person name="Ozaki Y."/>
        </authorList>
    </citation>
    <scope>NUCLEOTIDE SEQUENCE [LARGE SCALE GENOMIC DNA]</scope>
    <source>
        <strain evidence="3">NIES-44</strain>
    </source>
</reference>
<dbReference type="GO" id="GO:0006559">
    <property type="term" value="P:L-phenylalanine catabolic process"/>
    <property type="evidence" value="ECO:0007669"/>
    <property type="project" value="TreeGrafter"/>
</dbReference>
<dbReference type="InterPro" id="IPR040079">
    <property type="entry name" value="Glutathione_S-Trfase"/>
</dbReference>
<dbReference type="GO" id="GO:0016034">
    <property type="term" value="F:maleylacetoacetate isomerase activity"/>
    <property type="evidence" value="ECO:0007669"/>
    <property type="project" value="TreeGrafter"/>
</dbReference>
<evidence type="ECO:0000313" key="3">
    <source>
        <dbReference type="Proteomes" id="UP000030321"/>
    </source>
</evidence>
<evidence type="ECO:0000259" key="1">
    <source>
        <dbReference type="PROSITE" id="PS50404"/>
    </source>
</evidence>
<comment type="caution">
    <text evidence="2">The sequence shown here is derived from an EMBL/GenBank/DDBJ whole genome shotgun (WGS) entry which is preliminary data.</text>
</comment>
<gene>
    <name evidence="2" type="ORF">N44_02343</name>
</gene>
<organism evidence="2 3">
    <name type="scientific">Microcystis aeruginosa NIES-44</name>
    <dbReference type="NCBI Taxonomy" id="449439"/>
    <lineage>
        <taxon>Bacteria</taxon>
        <taxon>Bacillati</taxon>
        <taxon>Cyanobacteriota</taxon>
        <taxon>Cyanophyceae</taxon>
        <taxon>Oscillatoriophycideae</taxon>
        <taxon>Chroococcales</taxon>
        <taxon>Microcystaceae</taxon>
        <taxon>Microcystis</taxon>
    </lineage>
</organism>
<keyword evidence="2" id="KW-0808">Transferase</keyword>
<dbReference type="PANTHER" id="PTHR42673:SF4">
    <property type="entry name" value="MALEYLACETOACETATE ISOMERASE"/>
    <property type="match status" value="1"/>
</dbReference>
<dbReference type="InterPro" id="IPR004045">
    <property type="entry name" value="Glutathione_S-Trfase_N"/>
</dbReference>
<sequence length="217" mass="25371">MTQLTLVIGNKNYCSWPLRPWLAMKQFGIEFNEIRIPIYTPESEQQIRQYSPTGKRPVLVEDQLKIWDSLAIFEYLAERFPNFHWWPLERTERAVARSICAEMHSGFSHLRQKMPFNCRAKLPGKGMTPEVAKDIDRITTIWQDCRQRFGGSGQMLFGEFTIIDAMFASEVLRFHTYEVKVNSESKDYMEAILALPSVQEWLQDANSEVEVVPQFEL</sequence>
<dbReference type="SUPFAM" id="SSF52833">
    <property type="entry name" value="Thioredoxin-like"/>
    <property type="match status" value="1"/>
</dbReference>
<dbReference type="PANTHER" id="PTHR42673">
    <property type="entry name" value="MALEYLACETOACETATE ISOMERASE"/>
    <property type="match status" value="1"/>
</dbReference>
<dbReference type="Gene3D" id="1.20.1050.10">
    <property type="match status" value="1"/>
</dbReference>
<accession>A0A0A1VPG2</accession>
<dbReference type="AlphaFoldDB" id="A0A0A1VPG2"/>
<dbReference type="GO" id="GO:0006749">
    <property type="term" value="P:glutathione metabolic process"/>
    <property type="evidence" value="ECO:0007669"/>
    <property type="project" value="TreeGrafter"/>
</dbReference>
<protein>
    <submittedName>
        <fullName evidence="2">Glutathione S-transferase</fullName>
        <ecNumber evidence="2">2.5.1.18</ecNumber>
    </submittedName>
</protein>
<name>A0A0A1VPG2_MICAE</name>
<dbReference type="EMBL" id="BBPA01000007">
    <property type="protein sequence ID" value="GAL91630.1"/>
    <property type="molecule type" value="Genomic_DNA"/>
</dbReference>
<dbReference type="SFLD" id="SFLDS00019">
    <property type="entry name" value="Glutathione_Transferase_(cytos"/>
    <property type="match status" value="1"/>
</dbReference>